<dbReference type="eggNOG" id="KOG0418">
    <property type="taxonomic scope" value="Eukaryota"/>
</dbReference>
<sequence length="233" mass="26301">MLEHGAMRRLRKEAETASAVAGPHVKSEIRLDERDDKVILVGQMEGPQGSAYSGAVIGFELELDGYPYLPFSVRLTTPVLHPLVCQQTGKVWMERCNWTAAISVHSLLVQLHAWLAAPEEISHEAAACWAEESHGEQASFAQHCASNPHAFLAAAWAAAEPLRGRLWSPIEHVRASEEQRRRLPWLMWLGKILAERCLWEEREEYAFGQDIWLHHVIPQLLGNVPRALVNVER</sequence>
<reference evidence="3" key="1">
    <citation type="journal article" date="2013" name="Nature">
        <title>Pan genome of the phytoplankton Emiliania underpins its global distribution.</title>
        <authorList>
            <person name="Read B.A."/>
            <person name="Kegel J."/>
            <person name="Klute M.J."/>
            <person name="Kuo A."/>
            <person name="Lefebvre S.C."/>
            <person name="Maumus F."/>
            <person name="Mayer C."/>
            <person name="Miller J."/>
            <person name="Monier A."/>
            <person name="Salamov A."/>
            <person name="Young J."/>
            <person name="Aguilar M."/>
            <person name="Claverie J.M."/>
            <person name="Frickenhaus S."/>
            <person name="Gonzalez K."/>
            <person name="Herman E.K."/>
            <person name="Lin Y.C."/>
            <person name="Napier J."/>
            <person name="Ogata H."/>
            <person name="Sarno A.F."/>
            <person name="Shmutz J."/>
            <person name="Schroeder D."/>
            <person name="de Vargas C."/>
            <person name="Verret F."/>
            <person name="von Dassow P."/>
            <person name="Valentin K."/>
            <person name="Van de Peer Y."/>
            <person name="Wheeler G."/>
            <person name="Dacks J.B."/>
            <person name="Delwiche C.F."/>
            <person name="Dyhrman S.T."/>
            <person name="Glockner G."/>
            <person name="John U."/>
            <person name="Richards T."/>
            <person name="Worden A.Z."/>
            <person name="Zhang X."/>
            <person name="Grigoriev I.V."/>
            <person name="Allen A.E."/>
            <person name="Bidle K."/>
            <person name="Borodovsky M."/>
            <person name="Bowler C."/>
            <person name="Brownlee C."/>
            <person name="Cock J.M."/>
            <person name="Elias M."/>
            <person name="Gladyshev V.N."/>
            <person name="Groth M."/>
            <person name="Guda C."/>
            <person name="Hadaegh A."/>
            <person name="Iglesias-Rodriguez M.D."/>
            <person name="Jenkins J."/>
            <person name="Jones B.M."/>
            <person name="Lawson T."/>
            <person name="Leese F."/>
            <person name="Lindquist E."/>
            <person name="Lobanov A."/>
            <person name="Lomsadze A."/>
            <person name="Malik S.B."/>
            <person name="Marsh M.E."/>
            <person name="Mackinder L."/>
            <person name="Mock T."/>
            <person name="Mueller-Roeber B."/>
            <person name="Pagarete A."/>
            <person name="Parker M."/>
            <person name="Probert I."/>
            <person name="Quesneville H."/>
            <person name="Raines C."/>
            <person name="Rensing S.A."/>
            <person name="Riano-Pachon D.M."/>
            <person name="Richier S."/>
            <person name="Rokitta S."/>
            <person name="Shiraiwa Y."/>
            <person name="Soanes D.M."/>
            <person name="van der Giezen M."/>
            <person name="Wahlund T.M."/>
            <person name="Williams B."/>
            <person name="Wilson W."/>
            <person name="Wolfe G."/>
            <person name="Wurch L.L."/>
        </authorList>
    </citation>
    <scope>NUCLEOTIDE SEQUENCE</scope>
</reference>
<dbReference type="Pfam" id="PF00179">
    <property type="entry name" value="UQ_con"/>
    <property type="match status" value="1"/>
</dbReference>
<dbReference type="STRING" id="2903.R1EFF1"/>
<dbReference type="Gene3D" id="3.10.110.10">
    <property type="entry name" value="Ubiquitin Conjugating Enzyme"/>
    <property type="match status" value="1"/>
</dbReference>
<evidence type="ECO:0000259" key="1">
    <source>
        <dbReference type="Pfam" id="PF00179"/>
    </source>
</evidence>
<evidence type="ECO:0000313" key="2">
    <source>
        <dbReference type="EnsemblProtists" id="EOD19579"/>
    </source>
</evidence>
<dbReference type="RefSeq" id="XP_005772008.1">
    <property type="nucleotide sequence ID" value="XM_005771951.1"/>
</dbReference>
<dbReference type="InterPro" id="IPR000608">
    <property type="entry name" value="UBC"/>
</dbReference>
<proteinExistence type="predicted"/>
<accession>A0A0D3J7U4</accession>
<organism evidence="2 3">
    <name type="scientific">Emiliania huxleyi (strain CCMP1516)</name>
    <dbReference type="NCBI Taxonomy" id="280463"/>
    <lineage>
        <taxon>Eukaryota</taxon>
        <taxon>Haptista</taxon>
        <taxon>Haptophyta</taxon>
        <taxon>Prymnesiophyceae</taxon>
        <taxon>Isochrysidales</taxon>
        <taxon>Noelaerhabdaceae</taxon>
        <taxon>Emiliania</taxon>
    </lineage>
</organism>
<dbReference type="SMART" id="SM00212">
    <property type="entry name" value="UBCc"/>
    <property type="match status" value="1"/>
</dbReference>
<dbReference type="SUPFAM" id="SSF54495">
    <property type="entry name" value="UBC-like"/>
    <property type="match status" value="1"/>
</dbReference>
<dbReference type="GeneID" id="17265080"/>
<dbReference type="EnsemblProtists" id="EOD19579">
    <property type="protein sequence ID" value="EOD19579"/>
    <property type="gene ID" value="EMIHUDRAFT_209196"/>
</dbReference>
<dbReference type="Proteomes" id="UP000013827">
    <property type="component" value="Unassembled WGS sequence"/>
</dbReference>
<dbReference type="InterPro" id="IPR016135">
    <property type="entry name" value="UBQ-conjugating_enzyme/RWD"/>
</dbReference>
<name>A0A0D3J7U4_EMIH1</name>
<protein>
    <recommendedName>
        <fullName evidence="1">UBC core domain-containing protein</fullName>
    </recommendedName>
</protein>
<dbReference type="HOGENOM" id="CLU_1191771_0_0_1"/>
<keyword evidence="3" id="KW-1185">Reference proteome</keyword>
<feature type="domain" description="UBC core" evidence="1">
    <location>
        <begin position="9"/>
        <end position="143"/>
    </location>
</feature>
<dbReference type="PaxDb" id="2903-EOD19579"/>
<reference evidence="2" key="2">
    <citation type="submission" date="2024-10" db="UniProtKB">
        <authorList>
            <consortium name="EnsemblProtists"/>
        </authorList>
    </citation>
    <scope>IDENTIFICATION</scope>
</reference>
<dbReference type="AlphaFoldDB" id="A0A0D3J7U4"/>
<evidence type="ECO:0000313" key="3">
    <source>
        <dbReference type="Proteomes" id="UP000013827"/>
    </source>
</evidence>
<dbReference type="KEGG" id="ehx:EMIHUDRAFT_209196"/>
<dbReference type="CDD" id="cd00195">
    <property type="entry name" value="UBCc_UEV"/>
    <property type="match status" value="1"/>
</dbReference>